<protein>
    <submittedName>
        <fullName evidence="2">Uncharacterized protein</fullName>
    </submittedName>
</protein>
<keyword evidence="3" id="KW-1185">Reference proteome</keyword>
<evidence type="ECO:0000313" key="2">
    <source>
        <dbReference type="EMBL" id="GMH66880.1"/>
    </source>
</evidence>
<dbReference type="Proteomes" id="UP001165082">
    <property type="component" value="Unassembled WGS sequence"/>
</dbReference>
<feature type="region of interest" description="Disordered" evidence="1">
    <location>
        <begin position="1"/>
        <end position="81"/>
    </location>
</feature>
<evidence type="ECO:0000313" key="3">
    <source>
        <dbReference type="Proteomes" id="UP001165082"/>
    </source>
</evidence>
<dbReference type="AlphaFoldDB" id="A0A9W7AFM1"/>
<evidence type="ECO:0000256" key="1">
    <source>
        <dbReference type="SAM" id="MobiDB-lite"/>
    </source>
</evidence>
<comment type="caution">
    <text evidence="2">The sequence shown here is derived from an EMBL/GenBank/DDBJ whole genome shotgun (WGS) entry which is preliminary data.</text>
</comment>
<proteinExistence type="predicted"/>
<accession>A0A9W7AFM1</accession>
<name>A0A9W7AFM1_9STRA</name>
<organism evidence="2 3">
    <name type="scientific">Triparma retinervis</name>
    <dbReference type="NCBI Taxonomy" id="2557542"/>
    <lineage>
        <taxon>Eukaryota</taxon>
        <taxon>Sar</taxon>
        <taxon>Stramenopiles</taxon>
        <taxon>Ochrophyta</taxon>
        <taxon>Bolidophyceae</taxon>
        <taxon>Parmales</taxon>
        <taxon>Triparmaceae</taxon>
        <taxon>Triparma</taxon>
    </lineage>
</organism>
<gene>
    <name evidence="2" type="ORF">TrRE_jg11697</name>
</gene>
<reference evidence="2" key="1">
    <citation type="submission" date="2022-07" db="EMBL/GenBank/DDBJ databases">
        <title>Genome analysis of Parmales, a sister group of diatoms, reveals the evolutionary specialization of diatoms from phago-mixotrophs to photoautotrophs.</title>
        <authorList>
            <person name="Ban H."/>
            <person name="Sato S."/>
            <person name="Yoshikawa S."/>
            <person name="Kazumasa Y."/>
            <person name="Nakamura Y."/>
            <person name="Ichinomiya M."/>
            <person name="Saitoh K."/>
            <person name="Sato N."/>
            <person name="Blanc-Mathieu R."/>
            <person name="Endo H."/>
            <person name="Kuwata A."/>
            <person name="Ogata H."/>
        </authorList>
    </citation>
    <scope>NUCLEOTIDE SEQUENCE</scope>
</reference>
<dbReference type="EMBL" id="BRXZ01005481">
    <property type="protein sequence ID" value="GMH66880.1"/>
    <property type="molecule type" value="Genomic_DNA"/>
</dbReference>
<feature type="compositionally biased region" description="Basic and acidic residues" evidence="1">
    <location>
        <begin position="52"/>
        <end position="62"/>
    </location>
</feature>
<sequence length="192" mass="20363">MFPAAAKVVWKTKQQVEDAQAASKAKAHLRTRQQGRDSASMSDLAPARKKLRVDPKGSKSEKPSPVTATQAKGKGTADDPVSLLQKEYDKLKDECAASAAALDMANKKLEEISKNQGGSSKGTEEASETIAATPTSNVPVVEKSKVVGGEKSAEATDMVAKLTVSVNRLNGIKQLLSEDDYLKTLAALISDH</sequence>
<feature type="region of interest" description="Disordered" evidence="1">
    <location>
        <begin position="112"/>
        <end position="136"/>
    </location>
</feature>